<dbReference type="SUPFAM" id="SSF48371">
    <property type="entry name" value="ARM repeat"/>
    <property type="match status" value="2"/>
</dbReference>
<dbReference type="EMBL" id="OX365700">
    <property type="protein sequence ID" value="CAI4032927.1"/>
    <property type="molecule type" value="Genomic_DNA"/>
</dbReference>
<sequence>MAGMVGWVAVWLGLGLPFLVQDAGAAEGVSAPALEREAETAFVERRYPQALELLDRLGENNALSIQARRLKTKTLVELGRPKDALDVYDHLVQERGRDEEALLEGVAMAFIRVLFKDMREQMRGAAYSALKELESEAVVPDLEDGLSDGSGLVRALAAEALGQLKNGRKSARLRKAIEDQASMVRANVVRAVGLNGDKRERPFLEQALNDEQPMVRVQAIGALLRFGHKESWAGLTQAAQAANPEARSTALRVMGELKDPRGLKFAIAGSRDPQPSVRGGAAAALGMLGKAEGFEPLVTLMSDKIPAVRSSAAVALGELGNKEAVPVLRKAFQDPDPGVKGAAVDSMLRLGEPFPDIEEAVRGLMRAQDPGPRSAVAKALARGAGPNRQAALAYLDQILHDPLPRPRIAAARSLGRIGDRNHIPDLKEALRDQDAAVQATAAASLIRLLRQDQQTAPARS</sequence>
<dbReference type="Pfam" id="PF13646">
    <property type="entry name" value="HEAT_2"/>
    <property type="match status" value="3"/>
</dbReference>
<dbReference type="SMART" id="SM00567">
    <property type="entry name" value="EZ_HEAT"/>
    <property type="match status" value="8"/>
</dbReference>
<dbReference type="KEGG" id="nti:DNFV4_03357"/>
<protein>
    <recommendedName>
        <fullName evidence="3">HEAT repeat domain-containing protein</fullName>
    </recommendedName>
</protein>
<dbReference type="GO" id="GO:0016491">
    <property type="term" value="F:oxidoreductase activity"/>
    <property type="evidence" value="ECO:0007669"/>
    <property type="project" value="TreeGrafter"/>
</dbReference>
<evidence type="ECO:0008006" key="3">
    <source>
        <dbReference type="Google" id="ProtNLM"/>
    </source>
</evidence>
<dbReference type="SUPFAM" id="SSF48452">
    <property type="entry name" value="TPR-like"/>
    <property type="match status" value="1"/>
</dbReference>
<evidence type="ECO:0000313" key="2">
    <source>
        <dbReference type="Proteomes" id="UP001179121"/>
    </source>
</evidence>
<dbReference type="InterPro" id="IPR004155">
    <property type="entry name" value="PBS_lyase_HEAT"/>
</dbReference>
<reference evidence="1" key="1">
    <citation type="submission" date="2022-10" db="EMBL/GenBank/DDBJ databases">
        <authorList>
            <person name="Koch H."/>
        </authorList>
    </citation>
    <scope>NUCLEOTIDE SEQUENCE</scope>
    <source>
        <strain evidence="1">DNF</strain>
    </source>
</reference>
<dbReference type="AlphaFoldDB" id="A0AA86T797"/>
<organism evidence="1 2">
    <name type="scientific">Nitrospira tepida</name>
    <dbReference type="NCBI Taxonomy" id="2973512"/>
    <lineage>
        <taxon>Bacteria</taxon>
        <taxon>Pseudomonadati</taxon>
        <taxon>Nitrospirota</taxon>
        <taxon>Nitrospiria</taxon>
        <taxon>Nitrospirales</taxon>
        <taxon>Nitrospiraceae</taxon>
        <taxon>Nitrospira</taxon>
    </lineage>
</organism>
<name>A0AA86T797_9BACT</name>
<gene>
    <name evidence="1" type="ORF">DNFV4_03357</name>
</gene>
<dbReference type="PANTHER" id="PTHR12697">
    <property type="entry name" value="PBS LYASE HEAT-LIKE PROTEIN"/>
    <property type="match status" value="1"/>
</dbReference>
<accession>A0AA86T797</accession>
<dbReference type="Gene3D" id="1.25.10.10">
    <property type="entry name" value="Leucine-rich Repeat Variant"/>
    <property type="match status" value="4"/>
</dbReference>
<dbReference type="InterPro" id="IPR011990">
    <property type="entry name" value="TPR-like_helical_dom_sf"/>
</dbReference>
<evidence type="ECO:0000313" key="1">
    <source>
        <dbReference type="EMBL" id="CAI4032927.1"/>
    </source>
</evidence>
<keyword evidence="2" id="KW-1185">Reference proteome</keyword>
<dbReference type="InterPro" id="IPR016024">
    <property type="entry name" value="ARM-type_fold"/>
</dbReference>
<dbReference type="Proteomes" id="UP001179121">
    <property type="component" value="Chromosome"/>
</dbReference>
<dbReference type="PANTHER" id="PTHR12697:SF5">
    <property type="entry name" value="DEOXYHYPUSINE HYDROXYLASE"/>
    <property type="match status" value="1"/>
</dbReference>
<proteinExistence type="predicted"/>
<dbReference type="InterPro" id="IPR011989">
    <property type="entry name" value="ARM-like"/>
</dbReference>